<evidence type="ECO:0000256" key="3">
    <source>
        <dbReference type="SAM" id="MobiDB-lite"/>
    </source>
</evidence>
<reference evidence="5 6" key="1">
    <citation type="journal article" date="2019" name="Genome Biol. Evol.">
        <title>Whole-Genome Sequencing of the Giant Devil Catfish, Bagarius yarrelli.</title>
        <authorList>
            <person name="Jiang W."/>
            <person name="Lv Y."/>
            <person name="Cheng L."/>
            <person name="Yang K."/>
            <person name="Chao B."/>
            <person name="Wang X."/>
            <person name="Li Y."/>
            <person name="Pan X."/>
            <person name="You X."/>
            <person name="Zhang Y."/>
            <person name="Yang J."/>
            <person name="Li J."/>
            <person name="Zhang X."/>
            <person name="Liu S."/>
            <person name="Sun C."/>
            <person name="Yang J."/>
            <person name="Shi Q."/>
        </authorList>
    </citation>
    <scope>NUCLEOTIDE SEQUENCE [LARGE SCALE GENOMIC DNA]</scope>
    <source>
        <strain evidence="5">JWS20170419001</strain>
        <tissue evidence="5">Muscle</tissue>
    </source>
</reference>
<evidence type="ECO:0000313" key="6">
    <source>
        <dbReference type="Proteomes" id="UP000319801"/>
    </source>
</evidence>
<protein>
    <submittedName>
        <fullName evidence="5">Kelch-like protein 10</fullName>
    </submittedName>
</protein>
<dbReference type="SMART" id="SM00225">
    <property type="entry name" value="BTB"/>
    <property type="match status" value="1"/>
</dbReference>
<dbReference type="Proteomes" id="UP000319801">
    <property type="component" value="Unassembled WGS sequence"/>
</dbReference>
<proteinExistence type="predicted"/>
<name>A0A556TKF5_BAGYA</name>
<accession>A0A556TKF5</accession>
<evidence type="ECO:0000259" key="4">
    <source>
        <dbReference type="PROSITE" id="PS50097"/>
    </source>
</evidence>
<evidence type="ECO:0000313" key="5">
    <source>
        <dbReference type="EMBL" id="TSK17818.1"/>
    </source>
</evidence>
<feature type="region of interest" description="Disordered" evidence="3">
    <location>
        <begin position="161"/>
        <end position="182"/>
    </location>
</feature>
<gene>
    <name evidence="5" type="ORF">Baya_1198</name>
</gene>
<dbReference type="Pfam" id="PF00651">
    <property type="entry name" value="BTB"/>
    <property type="match status" value="1"/>
</dbReference>
<keyword evidence="1" id="KW-0880">Kelch repeat</keyword>
<evidence type="ECO:0000256" key="2">
    <source>
        <dbReference type="ARBA" id="ARBA00022737"/>
    </source>
</evidence>
<dbReference type="InterPro" id="IPR011333">
    <property type="entry name" value="SKP1/BTB/POZ_sf"/>
</dbReference>
<comment type="caution">
    <text evidence="5">The sequence shown here is derived from an EMBL/GenBank/DDBJ whole genome shotgun (WGS) entry which is preliminary data.</text>
</comment>
<dbReference type="Gene3D" id="3.30.710.10">
    <property type="entry name" value="Potassium Channel Kv1.1, Chain A"/>
    <property type="match status" value="1"/>
</dbReference>
<dbReference type="SUPFAM" id="SSF54695">
    <property type="entry name" value="POZ domain"/>
    <property type="match status" value="1"/>
</dbReference>
<dbReference type="AlphaFoldDB" id="A0A556TKF5"/>
<evidence type="ECO:0000256" key="1">
    <source>
        <dbReference type="ARBA" id="ARBA00022441"/>
    </source>
</evidence>
<dbReference type="PANTHER" id="PTHR24412">
    <property type="entry name" value="KELCH PROTEIN"/>
    <property type="match status" value="1"/>
</dbReference>
<keyword evidence="2" id="KW-0677">Repeat</keyword>
<organism evidence="5 6">
    <name type="scientific">Bagarius yarrelli</name>
    <name type="common">Goonch</name>
    <name type="synonym">Bagrus yarrelli</name>
    <dbReference type="NCBI Taxonomy" id="175774"/>
    <lineage>
        <taxon>Eukaryota</taxon>
        <taxon>Metazoa</taxon>
        <taxon>Chordata</taxon>
        <taxon>Craniata</taxon>
        <taxon>Vertebrata</taxon>
        <taxon>Euteleostomi</taxon>
        <taxon>Actinopterygii</taxon>
        <taxon>Neopterygii</taxon>
        <taxon>Teleostei</taxon>
        <taxon>Ostariophysi</taxon>
        <taxon>Siluriformes</taxon>
        <taxon>Sisoridae</taxon>
        <taxon>Sisorinae</taxon>
        <taxon>Bagarius</taxon>
    </lineage>
</organism>
<dbReference type="OrthoDB" id="8953997at2759"/>
<dbReference type="PROSITE" id="PS50097">
    <property type="entry name" value="BTB"/>
    <property type="match status" value="1"/>
</dbReference>
<feature type="domain" description="BTB" evidence="4">
    <location>
        <begin position="35"/>
        <end position="96"/>
    </location>
</feature>
<dbReference type="EMBL" id="VCAZ01000004">
    <property type="protein sequence ID" value="TSK17818.1"/>
    <property type="molecule type" value="Genomic_DNA"/>
</dbReference>
<dbReference type="InterPro" id="IPR000210">
    <property type="entry name" value="BTB/POZ_dom"/>
</dbReference>
<sequence>MARLHRYQRVLRRKLILRYDTCDTKNSRKHRGRQSDVVLIVKGTKFRAHRLVLLELSPYFRWSRPLQFKYTIPGVTPHIMEPILQFAYSKQIRITPNNVQDLLVAADYLLVEEIAIRCTQFLEKHLCRQNCTEIWRFADMLSLRHLSERALLLSELRPLNRTSDPSTKTCQKPCTRSSKTAK</sequence>
<dbReference type="PANTHER" id="PTHR24412:SF172">
    <property type="entry name" value="KELCH-LIKE PROTEIN 10"/>
    <property type="match status" value="1"/>
</dbReference>
<keyword evidence="6" id="KW-1185">Reference proteome</keyword>